<accession>A0AB36RBD4</accession>
<name>A0AB36RBD4_9HYPH</name>
<proteinExistence type="predicted"/>
<keyword evidence="3" id="KW-1185">Reference proteome</keyword>
<evidence type="ECO:0000313" key="3">
    <source>
        <dbReference type="Proteomes" id="UP000216215"/>
    </source>
</evidence>
<dbReference type="Proteomes" id="UP000216215">
    <property type="component" value="Unassembled WGS sequence"/>
</dbReference>
<sequence>MRGVPAWHRLHSVQHPSTVLALRANPPSATRGEGRRSARSGTAERGRETWPKSPTASWKPTPNPTRWIWPSW</sequence>
<dbReference type="AlphaFoldDB" id="A0AB36RBD4"/>
<gene>
    <name evidence="2" type="ORF">CIT25_12460</name>
</gene>
<feature type="region of interest" description="Disordered" evidence="1">
    <location>
        <begin position="17"/>
        <end position="72"/>
    </location>
</feature>
<reference evidence="3" key="1">
    <citation type="submission" date="2017-08" db="EMBL/GenBank/DDBJ databases">
        <title>Mesorhizobium wenxinae sp. nov., a novel rhizobial species isolated from root nodules of chickpea (Cicer arietinum L.).</title>
        <authorList>
            <person name="Zhang J."/>
        </authorList>
    </citation>
    <scope>NUCLEOTIDE SEQUENCE [LARGE SCALE GENOMIC DNA]</scope>
    <source>
        <strain evidence="3">USDA 3392</strain>
    </source>
</reference>
<evidence type="ECO:0000256" key="1">
    <source>
        <dbReference type="SAM" id="MobiDB-lite"/>
    </source>
</evidence>
<evidence type="ECO:0000313" key="2">
    <source>
        <dbReference type="EMBL" id="PAQ02193.1"/>
    </source>
</evidence>
<feature type="compositionally biased region" description="Basic and acidic residues" evidence="1">
    <location>
        <begin position="32"/>
        <end position="50"/>
    </location>
</feature>
<organism evidence="2 3">
    <name type="scientific">Mesorhizobium mediterraneum</name>
    <dbReference type="NCBI Taxonomy" id="43617"/>
    <lineage>
        <taxon>Bacteria</taxon>
        <taxon>Pseudomonadati</taxon>
        <taxon>Pseudomonadota</taxon>
        <taxon>Alphaproteobacteria</taxon>
        <taxon>Hyphomicrobiales</taxon>
        <taxon>Phyllobacteriaceae</taxon>
        <taxon>Mesorhizobium</taxon>
    </lineage>
</organism>
<comment type="caution">
    <text evidence="2">The sequence shown here is derived from an EMBL/GenBank/DDBJ whole genome shotgun (WGS) entry which is preliminary data.</text>
</comment>
<dbReference type="EMBL" id="NPKI01000015">
    <property type="protein sequence ID" value="PAQ02193.1"/>
    <property type="molecule type" value="Genomic_DNA"/>
</dbReference>
<protein>
    <submittedName>
        <fullName evidence="2">Uncharacterized protein</fullName>
    </submittedName>
</protein>